<dbReference type="InterPro" id="IPR029045">
    <property type="entry name" value="ClpP/crotonase-like_dom_sf"/>
</dbReference>
<gene>
    <name evidence="2" type="ORF">C0184_12075</name>
</gene>
<dbReference type="GO" id="GO:0009317">
    <property type="term" value="C:acetyl-CoA carboxylase complex"/>
    <property type="evidence" value="ECO:0007669"/>
    <property type="project" value="TreeGrafter"/>
</dbReference>
<evidence type="ECO:0000313" key="2">
    <source>
        <dbReference type="EMBL" id="PMP77317.1"/>
    </source>
</evidence>
<dbReference type="InterPro" id="IPR051047">
    <property type="entry name" value="AccD/PCCB"/>
</dbReference>
<dbReference type="Pfam" id="PF01039">
    <property type="entry name" value="Carboxyl_trans"/>
    <property type="match status" value="1"/>
</dbReference>
<feature type="domain" description="CoA carboxyltransferase N-terminal" evidence="1">
    <location>
        <begin position="3"/>
        <end position="81"/>
    </location>
</feature>
<keyword evidence="2" id="KW-0808">Transferase</keyword>
<dbReference type="GO" id="GO:0004658">
    <property type="term" value="F:propionyl-CoA carboxylase activity"/>
    <property type="evidence" value="ECO:0007669"/>
    <property type="project" value="TreeGrafter"/>
</dbReference>
<dbReference type="InterPro" id="IPR034733">
    <property type="entry name" value="AcCoA_carboxyl_beta"/>
</dbReference>
<dbReference type="AlphaFoldDB" id="A0A2J6X0L8"/>
<name>A0A2J6X0L8_9CHLR</name>
<dbReference type="GO" id="GO:0016740">
    <property type="term" value="F:transferase activity"/>
    <property type="evidence" value="ECO:0007669"/>
    <property type="project" value="UniProtKB-KW"/>
</dbReference>
<dbReference type="EMBL" id="PNIQ01000807">
    <property type="protein sequence ID" value="PMP77317.1"/>
    <property type="molecule type" value="Genomic_DNA"/>
</dbReference>
<evidence type="ECO:0000313" key="3">
    <source>
        <dbReference type="Proteomes" id="UP000243376"/>
    </source>
</evidence>
<protein>
    <submittedName>
        <fullName evidence="2">Methylmalonyl-CoA carboxyltransferase</fullName>
    </submittedName>
</protein>
<reference evidence="2 3" key="1">
    <citation type="submission" date="2018-01" db="EMBL/GenBank/DDBJ databases">
        <title>Metagenomic assembled genomes from two thermal pools in the Uzon Caldera, Kamchatka, Russia.</title>
        <authorList>
            <person name="Wilkins L."/>
            <person name="Ettinger C."/>
        </authorList>
    </citation>
    <scope>NUCLEOTIDE SEQUENCE [LARGE SCALE GENOMIC DNA]</scope>
    <source>
        <strain evidence="2">ZAV-02</strain>
    </source>
</reference>
<dbReference type="PANTHER" id="PTHR43842:SF2">
    <property type="entry name" value="PROPIONYL-COA CARBOXYLASE BETA CHAIN, MITOCHONDRIAL"/>
    <property type="match status" value="1"/>
</dbReference>
<dbReference type="InterPro" id="IPR011762">
    <property type="entry name" value="COA_CT_N"/>
</dbReference>
<feature type="non-terminal residue" evidence="2">
    <location>
        <position position="81"/>
    </location>
</feature>
<dbReference type="Gene3D" id="3.90.226.10">
    <property type="entry name" value="2-enoyl-CoA Hydratase, Chain A, domain 1"/>
    <property type="match status" value="1"/>
</dbReference>
<evidence type="ECO:0000259" key="1">
    <source>
        <dbReference type="PROSITE" id="PS50980"/>
    </source>
</evidence>
<proteinExistence type="predicted"/>
<organism evidence="2 3">
    <name type="scientific">Chloroflexus aggregans</name>
    <dbReference type="NCBI Taxonomy" id="152260"/>
    <lineage>
        <taxon>Bacteria</taxon>
        <taxon>Bacillati</taxon>
        <taxon>Chloroflexota</taxon>
        <taxon>Chloroflexia</taxon>
        <taxon>Chloroflexales</taxon>
        <taxon>Chloroflexineae</taxon>
        <taxon>Chloroflexaceae</taxon>
        <taxon>Chloroflexus</taxon>
    </lineage>
</organism>
<comment type="caution">
    <text evidence="2">The sequence shown here is derived from an EMBL/GenBank/DDBJ whole genome shotgun (WGS) entry which is preliminary data.</text>
</comment>
<dbReference type="SUPFAM" id="SSF52096">
    <property type="entry name" value="ClpP/crotonase"/>
    <property type="match status" value="1"/>
</dbReference>
<dbReference type="PANTHER" id="PTHR43842">
    <property type="entry name" value="PROPIONYL-COA CARBOXYLASE BETA CHAIN"/>
    <property type="match status" value="1"/>
</dbReference>
<accession>A0A2J6X0L8</accession>
<sequence>MTMHARLAALRQYRHRLEQGGGPERIARQHQAGKLTARERLHILIDHDTFQELYLFARHRCTAFGMADKEMPGEGVVTGRG</sequence>
<dbReference type="Proteomes" id="UP000243376">
    <property type="component" value="Unassembled WGS sequence"/>
</dbReference>
<dbReference type="PROSITE" id="PS50980">
    <property type="entry name" value="COA_CT_NTER"/>
    <property type="match status" value="1"/>
</dbReference>